<dbReference type="SMART" id="SM00228">
    <property type="entry name" value="PDZ"/>
    <property type="match status" value="1"/>
</dbReference>
<dbReference type="Gene3D" id="2.30.42.10">
    <property type="match status" value="1"/>
</dbReference>
<protein>
    <submittedName>
        <fullName evidence="5">Trypsin-like peptidase domain-containing protein</fullName>
    </submittedName>
</protein>
<keyword evidence="6" id="KW-1185">Reference proteome</keyword>
<gene>
    <name evidence="5" type="ORF">GCM10009416_11090</name>
</gene>
<dbReference type="Pfam" id="PF13365">
    <property type="entry name" value="Trypsin_2"/>
    <property type="match status" value="1"/>
</dbReference>
<dbReference type="PANTHER" id="PTHR43343:SF3">
    <property type="entry name" value="PROTEASE DO-LIKE 8, CHLOROPLASTIC"/>
    <property type="match status" value="1"/>
</dbReference>
<evidence type="ECO:0000313" key="5">
    <source>
        <dbReference type="EMBL" id="GAA0574142.1"/>
    </source>
</evidence>
<comment type="caution">
    <text evidence="5">The sequence shown here is derived from an EMBL/GenBank/DDBJ whole genome shotgun (WGS) entry which is preliminary data.</text>
</comment>
<dbReference type="EMBL" id="BAAAFZ010000008">
    <property type="protein sequence ID" value="GAA0574142.1"/>
    <property type="molecule type" value="Genomic_DNA"/>
</dbReference>
<dbReference type="RefSeq" id="WP_343894160.1">
    <property type="nucleotide sequence ID" value="NZ_BAAAFZ010000008.1"/>
</dbReference>
<accession>A0ABN1ETL7</accession>
<evidence type="ECO:0000256" key="2">
    <source>
        <dbReference type="ARBA" id="ARBA00022670"/>
    </source>
</evidence>
<name>A0ABN1ETL7_9PROT</name>
<dbReference type="Pfam" id="PF13180">
    <property type="entry name" value="PDZ_2"/>
    <property type="match status" value="1"/>
</dbReference>
<comment type="similarity">
    <text evidence="1">Belongs to the peptidase S1C family.</text>
</comment>
<proteinExistence type="inferred from homology"/>
<dbReference type="Gene3D" id="2.40.10.10">
    <property type="entry name" value="Trypsin-like serine proteases"/>
    <property type="match status" value="2"/>
</dbReference>
<evidence type="ECO:0000256" key="3">
    <source>
        <dbReference type="ARBA" id="ARBA00022801"/>
    </source>
</evidence>
<evidence type="ECO:0000256" key="1">
    <source>
        <dbReference type="ARBA" id="ARBA00010541"/>
    </source>
</evidence>
<dbReference type="InterPro" id="IPR043504">
    <property type="entry name" value="Peptidase_S1_PA_chymotrypsin"/>
</dbReference>
<feature type="domain" description="PDZ" evidence="4">
    <location>
        <begin position="237"/>
        <end position="313"/>
    </location>
</feature>
<dbReference type="SUPFAM" id="SSF50156">
    <property type="entry name" value="PDZ domain-like"/>
    <property type="match status" value="1"/>
</dbReference>
<keyword evidence="2" id="KW-0645">Protease</keyword>
<evidence type="ECO:0000259" key="4">
    <source>
        <dbReference type="PROSITE" id="PS50106"/>
    </source>
</evidence>
<evidence type="ECO:0000313" key="6">
    <source>
        <dbReference type="Proteomes" id="UP001501588"/>
    </source>
</evidence>
<dbReference type="PANTHER" id="PTHR43343">
    <property type="entry name" value="PEPTIDASE S12"/>
    <property type="match status" value="1"/>
</dbReference>
<dbReference type="PROSITE" id="PS50106">
    <property type="entry name" value="PDZ"/>
    <property type="match status" value="1"/>
</dbReference>
<reference evidence="5 6" key="1">
    <citation type="journal article" date="2019" name="Int. J. Syst. Evol. Microbiol.">
        <title>The Global Catalogue of Microorganisms (GCM) 10K type strain sequencing project: providing services to taxonomists for standard genome sequencing and annotation.</title>
        <authorList>
            <consortium name="The Broad Institute Genomics Platform"/>
            <consortium name="The Broad Institute Genome Sequencing Center for Infectious Disease"/>
            <person name="Wu L."/>
            <person name="Ma J."/>
        </authorList>
    </citation>
    <scope>NUCLEOTIDE SEQUENCE [LARGE SCALE GENOMIC DNA]</scope>
    <source>
        <strain evidence="5 6">JCM 9933</strain>
    </source>
</reference>
<dbReference type="InterPro" id="IPR051201">
    <property type="entry name" value="Chloro_Bact_Ser_Proteases"/>
</dbReference>
<dbReference type="InterPro" id="IPR009003">
    <property type="entry name" value="Peptidase_S1_PA"/>
</dbReference>
<dbReference type="InterPro" id="IPR001940">
    <property type="entry name" value="Peptidase_S1C"/>
</dbReference>
<dbReference type="PRINTS" id="PR00834">
    <property type="entry name" value="PROTEASES2C"/>
</dbReference>
<sequence length="326" mass="33249">MPLDSAPAAAPPAAITDEDALDPYSARVVAAYEEVGPAVVHVTARRADGRPGGGQGSGVLFTPDGYALTNSHVVEGAASLRVSLLDGRELPAELVGRDADTDIALLRIGGAGGHAHARLGSSARLRVGQMAVAIGNPFGFQCTVTAGIVSALGRTLRARSGRRIDSVVQTDAPLNPGNSGGPLVDGAGRVVGINTAMIAGGQGICFAVGIDTAIDVATRLMRDGRVRRAFLGVSAQTVPLERRVARANGVEQASAALVSEVQPDGPAALAGLRAGDAVVALDGEAVSGVDDLHRALTAERIGRPLRVDILRRARRDAVTAVPREAT</sequence>
<dbReference type="Proteomes" id="UP001501588">
    <property type="component" value="Unassembled WGS sequence"/>
</dbReference>
<dbReference type="InterPro" id="IPR036034">
    <property type="entry name" value="PDZ_sf"/>
</dbReference>
<dbReference type="SUPFAM" id="SSF50494">
    <property type="entry name" value="Trypsin-like serine proteases"/>
    <property type="match status" value="1"/>
</dbReference>
<organism evidence="5 6">
    <name type="scientific">Craurococcus roseus</name>
    <dbReference type="NCBI Taxonomy" id="77585"/>
    <lineage>
        <taxon>Bacteria</taxon>
        <taxon>Pseudomonadati</taxon>
        <taxon>Pseudomonadota</taxon>
        <taxon>Alphaproteobacteria</taxon>
        <taxon>Acetobacterales</taxon>
        <taxon>Acetobacteraceae</taxon>
        <taxon>Craurococcus</taxon>
    </lineage>
</organism>
<keyword evidence="3" id="KW-0378">Hydrolase</keyword>
<dbReference type="InterPro" id="IPR001478">
    <property type="entry name" value="PDZ"/>
</dbReference>